<evidence type="ECO:0000313" key="1">
    <source>
        <dbReference type="EMBL" id="AGY47982.1"/>
    </source>
</evidence>
<keyword evidence="2" id="KW-1185">Reference proteome</keyword>
<name>U5PZF1_9CAUD</name>
<protein>
    <submittedName>
        <fullName evidence="1">Uncharacterized protein</fullName>
    </submittedName>
</protein>
<dbReference type="GeneID" id="18503448"/>
<evidence type="ECO:0000313" key="2">
    <source>
        <dbReference type="Proteomes" id="UP000017654"/>
    </source>
</evidence>
<sequence length="177" mass="20208">MKYPNVLINVFGAAHLQAVINEGERAGYTAEQSDLAYFLEGDFKSKCVHFQEDGTFYVYTGFTAQELHKHSHSRYKGSIVIKQTRQLRKALYNTVASRDNLSTLCVRTREWCYKCAVPPHKHYAPKAQQVINVQPDAPIVWERPKTENTLVNKFLVLCAVACIKVKQAVNKIVKHLK</sequence>
<reference evidence="1 2" key="1">
    <citation type="journal article" date="2013" name="Genome Announc.">
        <title>Complete Genome of Acinetobacter baumannii Podophage Petty.</title>
        <authorList>
            <person name="Mumm I.P."/>
            <person name="Wood T.L."/>
            <person name="Chamakura K.R."/>
            <person name="Kuty Everett G.F."/>
        </authorList>
    </citation>
    <scope>NUCLEOTIDE SEQUENCE [LARGE SCALE GENOMIC DNA]</scope>
</reference>
<dbReference type="KEGG" id="vg:18503448"/>
<organism evidence="1 2">
    <name type="scientific">Acinetobacter phage Petty</name>
    <dbReference type="NCBI Taxonomy" id="1406779"/>
    <lineage>
        <taxon>Viruses</taxon>
        <taxon>Duplodnaviria</taxon>
        <taxon>Heunggongvirae</taxon>
        <taxon>Uroviricota</taxon>
        <taxon>Caudoviricetes</taxon>
        <taxon>Autographivirales</taxon>
        <taxon>Autoscriptoviridae</taxon>
        <taxon>Beijerinckvirinae</taxon>
        <taxon>Pettyvirus</taxon>
        <taxon>Pettyvirus petty</taxon>
    </lineage>
</organism>
<proteinExistence type="predicted"/>
<gene>
    <name evidence="1" type="ORF">Petty_10</name>
</gene>
<dbReference type="EMBL" id="KF669656">
    <property type="protein sequence ID" value="AGY47982.1"/>
    <property type="molecule type" value="Genomic_DNA"/>
</dbReference>
<accession>U5PZF1</accession>
<dbReference type="Proteomes" id="UP000017654">
    <property type="component" value="Segment"/>
</dbReference>
<dbReference type="RefSeq" id="YP_009006507.1">
    <property type="nucleotide sequence ID" value="NC_023570.1"/>
</dbReference>